<dbReference type="Proteomes" id="UP001377567">
    <property type="component" value="Unassembled WGS sequence"/>
</dbReference>
<evidence type="ECO:0000259" key="2">
    <source>
        <dbReference type="PROSITE" id="PS50829"/>
    </source>
</evidence>
<reference evidence="3 4" key="1">
    <citation type="journal article" date="2023" name="Elife">
        <title>Identification of key yeast species and microbe-microbe interactions impacting larval growth of Drosophila in the wild.</title>
        <authorList>
            <person name="Mure A."/>
            <person name="Sugiura Y."/>
            <person name="Maeda R."/>
            <person name="Honda K."/>
            <person name="Sakurai N."/>
            <person name="Takahashi Y."/>
            <person name="Watada M."/>
            <person name="Katoh T."/>
            <person name="Gotoh A."/>
            <person name="Gotoh Y."/>
            <person name="Taniguchi I."/>
            <person name="Nakamura K."/>
            <person name="Hayashi T."/>
            <person name="Katayama T."/>
            <person name="Uemura T."/>
            <person name="Hattori Y."/>
        </authorList>
    </citation>
    <scope>NUCLEOTIDE SEQUENCE [LARGE SCALE GENOMIC DNA]</scope>
    <source>
        <strain evidence="3 4">KH-74</strain>
    </source>
</reference>
<feature type="compositionally biased region" description="Basic and acidic residues" evidence="1">
    <location>
        <begin position="489"/>
        <end position="503"/>
    </location>
</feature>
<dbReference type="PANTHER" id="PTHR14445:SF36">
    <property type="entry name" value="FI03272P-RELATED"/>
    <property type="match status" value="1"/>
</dbReference>
<feature type="region of interest" description="Disordered" evidence="1">
    <location>
        <begin position="315"/>
        <end position="345"/>
    </location>
</feature>
<feature type="compositionally biased region" description="Polar residues" evidence="1">
    <location>
        <begin position="644"/>
        <end position="665"/>
    </location>
</feature>
<feature type="compositionally biased region" description="Pro residues" evidence="1">
    <location>
        <begin position="331"/>
        <end position="340"/>
    </location>
</feature>
<evidence type="ECO:0000313" key="4">
    <source>
        <dbReference type="Proteomes" id="UP001377567"/>
    </source>
</evidence>
<feature type="region of interest" description="Disordered" evidence="1">
    <location>
        <begin position="1"/>
        <end position="22"/>
    </location>
</feature>
<name>A0AAV5S730_MAUHU</name>
<dbReference type="CDD" id="cd00072">
    <property type="entry name" value="GYF"/>
    <property type="match status" value="1"/>
</dbReference>
<keyword evidence="4" id="KW-1185">Reference proteome</keyword>
<evidence type="ECO:0000313" key="3">
    <source>
        <dbReference type="EMBL" id="GMM58676.1"/>
    </source>
</evidence>
<dbReference type="PROSITE" id="PS50829">
    <property type="entry name" value="GYF"/>
    <property type="match status" value="1"/>
</dbReference>
<feature type="region of interest" description="Disordered" evidence="1">
    <location>
        <begin position="489"/>
        <end position="544"/>
    </location>
</feature>
<feature type="compositionally biased region" description="Basic and acidic residues" evidence="1">
    <location>
        <begin position="599"/>
        <end position="639"/>
    </location>
</feature>
<sequence>MNSHTAVGFGQEPDNNGALDNLNSGALDSMNYQFQNMGMGQGPAAAHPQTLLGNRAPLSRTTSLVDAIGQQRSSSPFANHTANVPQQDMFASSANTGGGGGNGPPQSALFNSWLAARQGTVASSSSTPSLQAMATLNQPQQMYQFHGNGPAQHQMGMPQGLPQGIPPFMQQQQQPPAILISSQWKYKDVNGNIQGPFDTAMMTQWNSMSYFQPDLQVCRMPTSFEPFGISDRFITLADLTRLVQGKGDPFASFDQMATVLMNPQIPAPGQAPQMPMQQNMAAPAFARDMSNVSEPAQRVSNFFPVQQSSEIVARSETATPLAQRPAAQRPVVPPPQPVDPSAPKRPLQDVINEQRKDLVPQADIHSGDYTTDEIYRLKFADGSFYHEVSVPVPVNRSHVRRIDADTVIGEADLGDYWAIKETLEYDEKMAQFAIEDEIKRKEDERLAEEQRKEQALLQEQQSKKEREEAALLKKKEKTEMMAKKLLEEQERADREMKKREEHKIQKKQKKLREQHEKALLKEKKKEEHQQKKLNQKQKMEARKATEAMLRAEMEDAVDVQAEAARAPLESATPPETAKSSEAPWAKSSSNGAGIPTINLKEKVASADKKKEQQRALDMQKARELSNKFLQEDKEEESRKAVLNWASSPSPQTAVPTIDIKSQLQKKSVAKTTVKKETPAAVVDDSFGDANFIEEQKKLWEQVQRNNKKTSSTPSSASDANSWTTVTKKPNSSAAKTASAVKTIPPVRPVNKVILNPALKKPASSGAATATAASTASKLTNYSGNASISARQSFLKWCKSQMKLNPGISANSVLETILQFPSGASSNALIADIIYSSSSIMDGRRFATEFSKRRVECEKQVQDPLSWSEALALPEGQDDDWEFQVVSKKKGRKH</sequence>
<proteinExistence type="predicted"/>
<dbReference type="InterPro" id="IPR035445">
    <property type="entry name" value="GYF-like_dom_sf"/>
</dbReference>
<dbReference type="EMBL" id="BTGD01000025">
    <property type="protein sequence ID" value="GMM58676.1"/>
    <property type="molecule type" value="Genomic_DNA"/>
</dbReference>
<comment type="caution">
    <text evidence="3">The sequence shown here is derived from an EMBL/GenBank/DDBJ whole genome shotgun (WGS) entry which is preliminary data.</text>
</comment>
<dbReference type="AlphaFoldDB" id="A0AAV5S730"/>
<dbReference type="SUPFAM" id="SSF55277">
    <property type="entry name" value="GYF domain"/>
    <property type="match status" value="1"/>
</dbReference>
<organism evidence="3 4">
    <name type="scientific">Maudiozyma humilis</name>
    <name type="common">Sour dough yeast</name>
    <name type="synonym">Kazachstania humilis</name>
    <dbReference type="NCBI Taxonomy" id="51915"/>
    <lineage>
        <taxon>Eukaryota</taxon>
        <taxon>Fungi</taxon>
        <taxon>Dikarya</taxon>
        <taxon>Ascomycota</taxon>
        <taxon>Saccharomycotina</taxon>
        <taxon>Saccharomycetes</taxon>
        <taxon>Saccharomycetales</taxon>
        <taxon>Saccharomycetaceae</taxon>
        <taxon>Maudiozyma</taxon>
    </lineage>
</organism>
<protein>
    <submittedName>
        <fullName evidence="3">Syh1 protein</fullName>
    </submittedName>
</protein>
<dbReference type="PANTHER" id="PTHR14445">
    <property type="entry name" value="GRB10 INTERACTING GYF PROTEIN"/>
    <property type="match status" value="1"/>
</dbReference>
<dbReference type="InterPro" id="IPR003169">
    <property type="entry name" value="GYF"/>
</dbReference>
<dbReference type="InterPro" id="IPR051640">
    <property type="entry name" value="GRB10-interact_GYF"/>
</dbReference>
<dbReference type="SMART" id="SM00444">
    <property type="entry name" value="GYF"/>
    <property type="match status" value="1"/>
</dbReference>
<dbReference type="Gene3D" id="3.30.1490.40">
    <property type="match status" value="1"/>
</dbReference>
<accession>A0AAV5S730</accession>
<dbReference type="GO" id="GO:0005829">
    <property type="term" value="C:cytosol"/>
    <property type="evidence" value="ECO:0007669"/>
    <property type="project" value="TreeGrafter"/>
</dbReference>
<feature type="domain" description="GYF" evidence="2">
    <location>
        <begin position="181"/>
        <end position="237"/>
    </location>
</feature>
<feature type="region of interest" description="Disordered" evidence="1">
    <location>
        <begin position="564"/>
        <end position="676"/>
    </location>
</feature>
<feature type="region of interest" description="Disordered" evidence="1">
    <location>
        <begin position="702"/>
        <end position="739"/>
    </location>
</feature>
<feature type="compositionally biased region" description="Low complexity" evidence="1">
    <location>
        <begin position="708"/>
        <end position="721"/>
    </location>
</feature>
<feature type="compositionally biased region" description="Basic and acidic residues" evidence="1">
    <location>
        <begin position="511"/>
        <end position="530"/>
    </location>
</feature>
<gene>
    <name evidence="3" type="ORF">DAKH74_052930</name>
</gene>
<dbReference type="Pfam" id="PF02213">
    <property type="entry name" value="GYF"/>
    <property type="match status" value="1"/>
</dbReference>
<evidence type="ECO:0000256" key="1">
    <source>
        <dbReference type="SAM" id="MobiDB-lite"/>
    </source>
</evidence>